<evidence type="ECO:0000313" key="5">
    <source>
        <dbReference type="EMBL" id="KAF2879220.1"/>
    </source>
</evidence>
<dbReference type="OrthoDB" id="10068192at2759"/>
<dbReference type="EMBL" id="VTPC01091208">
    <property type="protein sequence ID" value="KAF2879220.1"/>
    <property type="molecule type" value="Genomic_DNA"/>
</dbReference>
<feature type="region of interest" description="Disordered" evidence="4">
    <location>
        <begin position="496"/>
        <end position="517"/>
    </location>
</feature>
<organism evidence="5 6">
    <name type="scientific">Ignelater luminosus</name>
    <name type="common">Cucubano</name>
    <name type="synonym">Pyrophorus luminosus</name>
    <dbReference type="NCBI Taxonomy" id="2038154"/>
    <lineage>
        <taxon>Eukaryota</taxon>
        <taxon>Metazoa</taxon>
        <taxon>Ecdysozoa</taxon>
        <taxon>Arthropoda</taxon>
        <taxon>Hexapoda</taxon>
        <taxon>Insecta</taxon>
        <taxon>Pterygota</taxon>
        <taxon>Neoptera</taxon>
        <taxon>Endopterygota</taxon>
        <taxon>Coleoptera</taxon>
        <taxon>Polyphaga</taxon>
        <taxon>Elateriformia</taxon>
        <taxon>Elateroidea</taxon>
        <taxon>Elateridae</taxon>
        <taxon>Agrypninae</taxon>
        <taxon>Pyrophorini</taxon>
        <taxon>Ignelater</taxon>
    </lineage>
</organism>
<feature type="compositionally biased region" description="Low complexity" evidence="4">
    <location>
        <begin position="548"/>
        <end position="558"/>
    </location>
</feature>
<feature type="compositionally biased region" description="Low complexity" evidence="4">
    <location>
        <begin position="609"/>
        <end position="621"/>
    </location>
</feature>
<feature type="region of interest" description="Disordered" evidence="4">
    <location>
        <begin position="353"/>
        <end position="395"/>
    </location>
</feature>
<keyword evidence="3" id="KW-0472">Membrane</keyword>
<keyword evidence="2" id="KW-0597">Phosphoprotein</keyword>
<sequence>MANDQQNQCKECGCKCSKCMTNDHDVHLHVEIENLKQKLVERDTHIATMETNVLNEANKFPNGELAAVQEELLTWQDKYRRLYEAHRRIQRVNQGLEDKLLRLVDICETEKNTLTKDVATLSHKLAEANYTIKKLTEDNERYKNDVALAIQFLQCKQGNFVSQKLDSLPNEVQAKVSLYVAGKRKPEEKKTPPEIKSIKVPIPTFPPTAMVYSIPKSTVPEKVTEKEEPESPTVDIVSAAIMAKVLEERERERALAKHCDTCTCSKSLKIIHDTVTHSVGTQTGGDYKNSLCLRCNTDLDSNSGMMKIVKDAGTNKSKSVPIYTHDYDNNFLQVGNNSRTVRPNVVKVEPNNYLKENDDSSSVQNFNKSHAHEDDTAPLLDTSNKQTLGPNLRHHHLCDKTNSSSDFQLEKCDSSAKNKNEPVIKGPRYCSVRVQSGSKNILLDNVHNSVAPVLYTHPTDKKSKKDDHNSRIVNGITKTHEFKPCDSKPLIISQTTNSYSSDHSIKKTQSYSSDDSKSINLVDESIQNQQRVAEWIQSNQNNMGTKGSSSDNSISSSIKKNELPSDIDPARYAEMENNVKKFLFGESQSEFLKKVAIGKQNYQNLRDYSNSMNSNSNNNNNAEKARISRSNSHTETEI</sequence>
<keyword evidence="6" id="KW-1185">Reference proteome</keyword>
<feature type="region of interest" description="Disordered" evidence="4">
    <location>
        <begin position="607"/>
        <end position="638"/>
    </location>
</feature>
<feature type="compositionally biased region" description="Basic and acidic residues" evidence="4">
    <location>
        <begin position="559"/>
        <end position="569"/>
    </location>
</feature>
<protein>
    <recommendedName>
        <fullName evidence="7">Tight junction-associated protein 1</fullName>
    </recommendedName>
</protein>
<dbReference type="InterPro" id="IPR043441">
    <property type="entry name" value="Tjap1/BEGAIN"/>
</dbReference>
<evidence type="ECO:0008006" key="7">
    <source>
        <dbReference type="Google" id="ProtNLM"/>
    </source>
</evidence>
<evidence type="ECO:0000256" key="1">
    <source>
        <dbReference type="ARBA" id="ARBA00004170"/>
    </source>
</evidence>
<gene>
    <name evidence="5" type="ORF">ILUMI_26950</name>
</gene>
<evidence type="ECO:0000256" key="3">
    <source>
        <dbReference type="ARBA" id="ARBA00023136"/>
    </source>
</evidence>
<name>A0A8K0C8W6_IGNLU</name>
<dbReference type="PANTHER" id="PTHR28664">
    <property type="entry name" value="TIGHT JUNCTION-ASSOCIATED PROTEIN 1"/>
    <property type="match status" value="1"/>
</dbReference>
<feature type="region of interest" description="Disordered" evidence="4">
    <location>
        <begin position="539"/>
        <end position="569"/>
    </location>
</feature>
<dbReference type="PANTHER" id="PTHR28664:SF4">
    <property type="entry name" value="TIGHT JUNCTION-ASSOCIATED PROTEIN 1"/>
    <property type="match status" value="1"/>
</dbReference>
<comment type="caution">
    <text evidence="5">The sequence shown here is derived from an EMBL/GenBank/DDBJ whole genome shotgun (WGS) entry which is preliminary data.</text>
</comment>
<reference evidence="5" key="1">
    <citation type="submission" date="2019-08" db="EMBL/GenBank/DDBJ databases">
        <title>The genome of the North American firefly Photinus pyralis.</title>
        <authorList>
            <consortium name="Photinus pyralis genome working group"/>
            <person name="Fallon T.R."/>
            <person name="Sander Lower S.E."/>
            <person name="Weng J.-K."/>
        </authorList>
    </citation>
    <scope>NUCLEOTIDE SEQUENCE</scope>
    <source>
        <strain evidence="5">TRF0915ILg1</strain>
        <tissue evidence="5">Whole body</tissue>
    </source>
</reference>
<proteinExistence type="predicted"/>
<evidence type="ECO:0000313" key="6">
    <source>
        <dbReference type="Proteomes" id="UP000801492"/>
    </source>
</evidence>
<feature type="compositionally biased region" description="Polar residues" evidence="4">
    <location>
        <begin position="496"/>
        <end position="513"/>
    </location>
</feature>
<evidence type="ECO:0000256" key="2">
    <source>
        <dbReference type="ARBA" id="ARBA00022553"/>
    </source>
</evidence>
<comment type="subcellular location">
    <subcellularLocation>
        <location evidence="1">Membrane</location>
        <topology evidence="1">Peripheral membrane protein</topology>
    </subcellularLocation>
</comment>
<dbReference type="GO" id="GO:0016020">
    <property type="term" value="C:membrane"/>
    <property type="evidence" value="ECO:0007669"/>
    <property type="project" value="UniProtKB-SubCell"/>
</dbReference>
<dbReference type="AlphaFoldDB" id="A0A8K0C8W6"/>
<dbReference type="Proteomes" id="UP000801492">
    <property type="component" value="Unassembled WGS sequence"/>
</dbReference>
<accession>A0A8K0C8W6</accession>
<evidence type="ECO:0000256" key="4">
    <source>
        <dbReference type="SAM" id="MobiDB-lite"/>
    </source>
</evidence>